<name>A0ABW8ATX3_9ACTN</name>
<dbReference type="PRINTS" id="PR00081">
    <property type="entry name" value="GDHRDH"/>
</dbReference>
<dbReference type="PANTHER" id="PTHR43639">
    <property type="entry name" value="OXIDOREDUCTASE, SHORT-CHAIN DEHYDROGENASE/REDUCTASE FAMILY (AFU_ORTHOLOGUE AFUA_5G02870)"/>
    <property type="match status" value="1"/>
</dbReference>
<dbReference type="RefSeq" id="WP_398284393.1">
    <property type="nucleotide sequence ID" value="NZ_JBITLV010000009.1"/>
</dbReference>
<evidence type="ECO:0000313" key="5">
    <source>
        <dbReference type="Proteomes" id="UP001612915"/>
    </source>
</evidence>
<dbReference type="PANTHER" id="PTHR43639:SF1">
    <property type="entry name" value="SHORT-CHAIN DEHYDROGENASE_REDUCTASE FAMILY PROTEIN"/>
    <property type="match status" value="1"/>
</dbReference>
<evidence type="ECO:0000313" key="4">
    <source>
        <dbReference type="EMBL" id="MFI7589794.1"/>
    </source>
</evidence>
<dbReference type="PROSITE" id="PS00061">
    <property type="entry name" value="ADH_SHORT"/>
    <property type="match status" value="1"/>
</dbReference>
<evidence type="ECO:0000256" key="2">
    <source>
        <dbReference type="ARBA" id="ARBA00023002"/>
    </source>
</evidence>
<dbReference type="InterPro" id="IPR057326">
    <property type="entry name" value="KR_dom"/>
</dbReference>
<evidence type="ECO:0000259" key="3">
    <source>
        <dbReference type="SMART" id="SM00822"/>
    </source>
</evidence>
<comment type="caution">
    <text evidence="4">The sequence shown here is derived from an EMBL/GenBank/DDBJ whole genome shotgun (WGS) entry which is preliminary data.</text>
</comment>
<accession>A0ABW8ATX3</accession>
<proteinExistence type="inferred from homology"/>
<dbReference type="InterPro" id="IPR002347">
    <property type="entry name" value="SDR_fam"/>
</dbReference>
<dbReference type="CDD" id="cd05233">
    <property type="entry name" value="SDR_c"/>
    <property type="match status" value="1"/>
</dbReference>
<organism evidence="4 5">
    <name type="scientific">Spongisporangium articulatum</name>
    <dbReference type="NCBI Taxonomy" id="3362603"/>
    <lineage>
        <taxon>Bacteria</taxon>
        <taxon>Bacillati</taxon>
        <taxon>Actinomycetota</taxon>
        <taxon>Actinomycetes</taxon>
        <taxon>Kineosporiales</taxon>
        <taxon>Kineosporiaceae</taxon>
        <taxon>Spongisporangium</taxon>
    </lineage>
</organism>
<dbReference type="Proteomes" id="UP001612915">
    <property type="component" value="Unassembled WGS sequence"/>
</dbReference>
<protein>
    <submittedName>
        <fullName evidence="4">SDR family oxidoreductase</fullName>
    </submittedName>
</protein>
<comment type="similarity">
    <text evidence="1">Belongs to the short-chain dehydrogenases/reductases (SDR) family.</text>
</comment>
<reference evidence="4 5" key="1">
    <citation type="submission" date="2024-10" db="EMBL/GenBank/DDBJ databases">
        <title>The Natural Products Discovery Center: Release of the First 8490 Sequenced Strains for Exploring Actinobacteria Biosynthetic Diversity.</title>
        <authorList>
            <person name="Kalkreuter E."/>
            <person name="Kautsar S.A."/>
            <person name="Yang D."/>
            <person name="Bader C.D."/>
            <person name="Teijaro C.N."/>
            <person name="Fluegel L."/>
            <person name="Davis C.M."/>
            <person name="Simpson J.R."/>
            <person name="Lauterbach L."/>
            <person name="Steele A.D."/>
            <person name="Gui C."/>
            <person name="Meng S."/>
            <person name="Li G."/>
            <person name="Viehrig K."/>
            <person name="Ye F."/>
            <person name="Su P."/>
            <person name="Kiefer A.F."/>
            <person name="Nichols A."/>
            <person name="Cepeda A.J."/>
            <person name="Yan W."/>
            <person name="Fan B."/>
            <person name="Jiang Y."/>
            <person name="Adhikari A."/>
            <person name="Zheng C.-J."/>
            <person name="Schuster L."/>
            <person name="Cowan T.M."/>
            <person name="Smanski M.J."/>
            <person name="Chevrette M.G."/>
            <person name="De Carvalho L.P.S."/>
            <person name="Shen B."/>
        </authorList>
    </citation>
    <scope>NUCLEOTIDE SEQUENCE [LARGE SCALE GENOMIC DNA]</scope>
    <source>
        <strain evidence="4 5">NPDC049639</strain>
    </source>
</reference>
<dbReference type="InterPro" id="IPR020904">
    <property type="entry name" value="Sc_DH/Rdtase_CS"/>
</dbReference>
<keyword evidence="2" id="KW-0560">Oxidoreductase</keyword>
<dbReference type="SMART" id="SM00822">
    <property type="entry name" value="PKS_KR"/>
    <property type="match status" value="1"/>
</dbReference>
<feature type="domain" description="Ketoreductase" evidence="3">
    <location>
        <begin position="12"/>
        <end position="199"/>
    </location>
</feature>
<dbReference type="Gene3D" id="3.40.50.720">
    <property type="entry name" value="NAD(P)-binding Rossmann-like Domain"/>
    <property type="match status" value="1"/>
</dbReference>
<sequence>MSILDTFLLTDHVAIVTGAGRGIGAATAVALAEAGADVLVSARTQDQLDDVAAQVRALGRRALVVPADLSDTDAVAGLAQAAYDEFGRLDVVVNNVGGSMPRPFLDTSVGAMERAFHFNVSTAHALTRAAVPLMLKGDPASQKSVVAISSAVGRTAGRGYAAYGTAKAALAHWVRLAAADLAPKIRVNGVYVGSVLTSALDVVAQSPELSAQIESATPLRRIGAADDIAAAVPYLSSPAGGYLTGKLLEVDGGLQQPNLDLGLPDVGA</sequence>
<keyword evidence="5" id="KW-1185">Reference proteome</keyword>
<dbReference type="Pfam" id="PF13561">
    <property type="entry name" value="adh_short_C2"/>
    <property type="match status" value="1"/>
</dbReference>
<dbReference type="EMBL" id="JBITLV010000009">
    <property type="protein sequence ID" value="MFI7589794.1"/>
    <property type="molecule type" value="Genomic_DNA"/>
</dbReference>
<gene>
    <name evidence="4" type="ORF">ACIB24_22215</name>
</gene>
<dbReference type="InterPro" id="IPR036291">
    <property type="entry name" value="NAD(P)-bd_dom_sf"/>
</dbReference>
<dbReference type="NCBIfam" id="NF005873">
    <property type="entry name" value="PRK07814.1"/>
    <property type="match status" value="1"/>
</dbReference>
<evidence type="ECO:0000256" key="1">
    <source>
        <dbReference type="ARBA" id="ARBA00006484"/>
    </source>
</evidence>
<dbReference type="SUPFAM" id="SSF51735">
    <property type="entry name" value="NAD(P)-binding Rossmann-fold domains"/>
    <property type="match status" value="1"/>
</dbReference>